<name>A0A9D5JW54_9BACT</name>
<keyword evidence="1" id="KW-0472">Membrane</keyword>
<dbReference type="Proteomes" id="UP000649604">
    <property type="component" value="Unassembled WGS sequence"/>
</dbReference>
<keyword evidence="1" id="KW-0812">Transmembrane</keyword>
<protein>
    <submittedName>
        <fullName evidence="2">Uncharacterized protein</fullName>
    </submittedName>
</protein>
<feature type="transmembrane region" description="Helical" evidence="1">
    <location>
        <begin position="42"/>
        <end position="64"/>
    </location>
</feature>
<accession>A0A9D5JW54</accession>
<proteinExistence type="predicted"/>
<dbReference type="AlphaFoldDB" id="A0A9D5JW54"/>
<feature type="transmembrane region" description="Helical" evidence="1">
    <location>
        <begin position="108"/>
        <end position="126"/>
    </location>
</feature>
<evidence type="ECO:0000313" key="3">
    <source>
        <dbReference type="Proteomes" id="UP000649604"/>
    </source>
</evidence>
<feature type="transmembrane region" description="Helical" evidence="1">
    <location>
        <begin position="12"/>
        <end position="30"/>
    </location>
</feature>
<sequence>MNIVKSSVEQWFFKIYIFVILTIYLLRFVVEILMGEPLAQAFNFFRIAIEVAAIFAFFFSKMLFRAFEEIIPRLFSRKIFVNKPTSNTTFMRSKDFMERIEYWLNHPLRGLLGLLPVATITIYYIFTTELAQFVQPNIFLRAIPLYFLPLVLYAYFAGIVLWKIGGISIALSLIPKYFNINVQFTHPDRAGGLLPIGLLSLKMLYILLVPMILSGVMIFSPYFKILQRLPDISNQFLIYRFCPFILSTGIIGSIIALWPVFNFHKIMTDMKYDMINQLSRVSERIVTLKNQILTNQISGSIDDIMKEISTLETFYRTYHSINTWPLNKTTVAQIWMSQTFLASQTLALWNLISQILEGSS</sequence>
<dbReference type="EMBL" id="WJJP01000348">
    <property type="protein sequence ID" value="MBD3325056.1"/>
    <property type="molecule type" value="Genomic_DNA"/>
</dbReference>
<evidence type="ECO:0000313" key="2">
    <source>
        <dbReference type="EMBL" id="MBD3325056.1"/>
    </source>
</evidence>
<feature type="transmembrane region" description="Helical" evidence="1">
    <location>
        <begin position="237"/>
        <end position="261"/>
    </location>
</feature>
<organism evidence="2 3">
    <name type="scientific">candidate division KSB3 bacterium</name>
    <dbReference type="NCBI Taxonomy" id="2044937"/>
    <lineage>
        <taxon>Bacteria</taxon>
        <taxon>candidate division KSB3</taxon>
    </lineage>
</organism>
<gene>
    <name evidence="2" type="ORF">GF339_10760</name>
</gene>
<feature type="transmembrane region" description="Helical" evidence="1">
    <location>
        <begin position="138"/>
        <end position="162"/>
    </location>
</feature>
<evidence type="ECO:0000256" key="1">
    <source>
        <dbReference type="SAM" id="Phobius"/>
    </source>
</evidence>
<comment type="caution">
    <text evidence="2">The sequence shown here is derived from an EMBL/GenBank/DDBJ whole genome shotgun (WGS) entry which is preliminary data.</text>
</comment>
<keyword evidence="1" id="KW-1133">Transmembrane helix</keyword>
<reference evidence="2" key="1">
    <citation type="submission" date="2019-11" db="EMBL/GenBank/DDBJ databases">
        <title>Microbial mats filling the niche in hypersaline microbial mats.</title>
        <authorList>
            <person name="Wong H.L."/>
            <person name="Macleod F.I."/>
            <person name="White R.A. III"/>
            <person name="Burns B.P."/>
        </authorList>
    </citation>
    <scope>NUCLEOTIDE SEQUENCE</scope>
    <source>
        <strain evidence="2">Rbin_158</strain>
    </source>
</reference>
<feature type="transmembrane region" description="Helical" evidence="1">
    <location>
        <begin position="204"/>
        <end position="225"/>
    </location>
</feature>